<name>A0ABP6RJ64_9PSEU</name>
<dbReference type="InterPro" id="IPR037401">
    <property type="entry name" value="SnoaL-like"/>
</dbReference>
<dbReference type="EMBL" id="BAAAYK010000030">
    <property type="protein sequence ID" value="GAA3354183.1"/>
    <property type="molecule type" value="Genomic_DNA"/>
</dbReference>
<dbReference type="Gene3D" id="3.10.450.50">
    <property type="match status" value="1"/>
</dbReference>
<dbReference type="RefSeq" id="WP_258349218.1">
    <property type="nucleotide sequence ID" value="NZ_BAAAYK010000030.1"/>
</dbReference>
<comment type="caution">
    <text evidence="2">The sequence shown here is derived from an EMBL/GenBank/DDBJ whole genome shotgun (WGS) entry which is preliminary data.</text>
</comment>
<dbReference type="Pfam" id="PF13577">
    <property type="entry name" value="SnoaL_4"/>
    <property type="match status" value="1"/>
</dbReference>
<proteinExistence type="predicted"/>
<dbReference type="Proteomes" id="UP001500483">
    <property type="component" value="Unassembled WGS sequence"/>
</dbReference>
<dbReference type="EMBL" id="BAAAYK010000038">
    <property type="protein sequence ID" value="GAA3358508.1"/>
    <property type="molecule type" value="Genomic_DNA"/>
</dbReference>
<dbReference type="CDD" id="cd00531">
    <property type="entry name" value="NTF2_like"/>
    <property type="match status" value="1"/>
</dbReference>
<reference evidence="2" key="3">
    <citation type="submission" date="2023-12" db="EMBL/GenBank/DDBJ databases">
        <authorList>
            <person name="Sun Q."/>
            <person name="Inoue M."/>
        </authorList>
    </citation>
    <scope>NUCLEOTIDE SEQUENCE</scope>
    <source>
        <strain evidence="2">JCM 9687</strain>
    </source>
</reference>
<reference evidence="4" key="2">
    <citation type="journal article" date="2019" name="Int. J. Syst. Evol. Microbiol.">
        <title>The Global Catalogue of Microorganisms (GCM) 10K type strain sequencing project: providing services to taxonomists for standard genome sequencing and annotation.</title>
        <authorList>
            <consortium name="The Broad Institute Genomics Platform"/>
            <consortium name="The Broad Institute Genome Sequencing Center for Infectious Disease"/>
            <person name="Wu L."/>
            <person name="Ma J."/>
        </authorList>
    </citation>
    <scope>NUCLEOTIDE SEQUENCE [LARGE SCALE GENOMIC DNA]</scope>
    <source>
        <strain evidence="4">JCM 9687</strain>
    </source>
</reference>
<keyword evidence="4" id="KW-1185">Reference proteome</keyword>
<organism evidence="2 4">
    <name type="scientific">Saccharopolyspora gregorii</name>
    <dbReference type="NCBI Taxonomy" id="33914"/>
    <lineage>
        <taxon>Bacteria</taxon>
        <taxon>Bacillati</taxon>
        <taxon>Actinomycetota</taxon>
        <taxon>Actinomycetes</taxon>
        <taxon>Pseudonocardiales</taxon>
        <taxon>Pseudonocardiaceae</taxon>
        <taxon>Saccharopolyspora</taxon>
    </lineage>
</organism>
<dbReference type="InterPro" id="IPR032710">
    <property type="entry name" value="NTF2-like_dom_sf"/>
</dbReference>
<evidence type="ECO:0000313" key="2">
    <source>
        <dbReference type="EMBL" id="GAA3354183.1"/>
    </source>
</evidence>
<evidence type="ECO:0000313" key="3">
    <source>
        <dbReference type="EMBL" id="GAA3358508.1"/>
    </source>
</evidence>
<reference evidence="2" key="1">
    <citation type="journal article" date="2014" name="Int. J. Syst. Evol. Microbiol.">
        <title>Complete genome of a new Firmicutes species belonging to the dominant human colonic microbiota ('Ruminococcus bicirculans') reveals two chromosomes and a selective capacity to utilize plant glucans.</title>
        <authorList>
            <consortium name="NISC Comparative Sequencing Program"/>
            <person name="Wegmann U."/>
            <person name="Louis P."/>
            <person name="Goesmann A."/>
            <person name="Henrissat B."/>
            <person name="Duncan S.H."/>
            <person name="Flint H.J."/>
        </authorList>
    </citation>
    <scope>NUCLEOTIDE SEQUENCE</scope>
    <source>
        <strain evidence="2">JCM 9687</strain>
    </source>
</reference>
<dbReference type="SUPFAM" id="SSF54427">
    <property type="entry name" value="NTF2-like"/>
    <property type="match status" value="1"/>
</dbReference>
<evidence type="ECO:0000259" key="1">
    <source>
        <dbReference type="Pfam" id="PF13577"/>
    </source>
</evidence>
<protein>
    <recommendedName>
        <fullName evidence="1">SnoaL-like domain-containing protein</fullName>
    </recommendedName>
</protein>
<feature type="domain" description="SnoaL-like" evidence="1">
    <location>
        <begin position="3"/>
        <end position="131"/>
    </location>
</feature>
<evidence type="ECO:0000313" key="4">
    <source>
        <dbReference type="Proteomes" id="UP001500483"/>
    </source>
</evidence>
<sequence length="140" mass="14995">MSAAVRSAVEDVLARYALGYDEGDLELLADCFTADAELSVHVADGAVTGPVRGRDAIVELVRGTAGSQRDRRRHVLSNLVLEHAGDRARARSYLTLFAVADGALRAVTTGRYLAELRGAPDGSGGWRISDLRVELDLPFS</sequence>
<gene>
    <name evidence="2" type="ORF">GCM10020366_10030</name>
    <name evidence="3" type="ORF">GCM10020366_30850</name>
</gene>
<accession>A0ABP6RJ64</accession>